<dbReference type="GO" id="GO:0005975">
    <property type="term" value="P:carbohydrate metabolic process"/>
    <property type="evidence" value="ECO:0007669"/>
    <property type="project" value="InterPro"/>
</dbReference>
<dbReference type="AlphaFoldDB" id="A0AAF1KMX3"/>
<dbReference type="InterPro" id="IPR011330">
    <property type="entry name" value="Glyco_hydro/deAcase_b/a-brl"/>
</dbReference>
<dbReference type="RefSeq" id="WP_111222628.1">
    <property type="nucleotide sequence ID" value="NZ_CP117255.1"/>
</dbReference>
<dbReference type="Proteomes" id="UP000249499">
    <property type="component" value="Chromosome"/>
</dbReference>
<dbReference type="PANTHER" id="PTHR45985:SF3">
    <property type="entry name" value="CHITIN DEACETYLASE-LIKE 4"/>
    <property type="match status" value="1"/>
</dbReference>
<dbReference type="InterPro" id="IPR052740">
    <property type="entry name" value="CE4"/>
</dbReference>
<protein>
    <submittedName>
        <fullName evidence="1">Polysaccharide deacetylase</fullName>
    </submittedName>
</protein>
<sequence length="340" mass="37414">MASVEQIDTVLLLRFIPASASALALSLLLPAVSNADEKPKQIVLISFDGAHDNALWTKSRDMARRNGAHFTYFLSCTFLMNRDQAKAYRGPGHRPGKSNVGFAHSDEEIRTRIANIWGAHQEGADISSHACGHFDGKDFSKADWLQEFKAAQVALRDAWKNSGAPANEPEGWQDFATHDVKGFRAPYLSTSDGLVAAEKEMGFVYDASLVTRGPMLPKTENGLPRFGLPLIPEGPDHHLVIGMDYNLYVHHSKGVEDPANSKAYEDRSLDAYEAAFKTQYDGDRIPLQLGFHFVEMNAGAYWRALDRFVGDVCHKPDVACVSYSEALPMIAARGKTSSGL</sequence>
<evidence type="ECO:0000313" key="2">
    <source>
        <dbReference type="Proteomes" id="UP000249499"/>
    </source>
</evidence>
<dbReference type="PANTHER" id="PTHR45985">
    <property type="match status" value="1"/>
</dbReference>
<organism evidence="1 2">
    <name type="scientific">Rhizobium tumorigenes</name>
    <dbReference type="NCBI Taxonomy" id="2041385"/>
    <lineage>
        <taxon>Bacteria</taxon>
        <taxon>Pseudomonadati</taxon>
        <taxon>Pseudomonadota</taxon>
        <taxon>Alphaproteobacteria</taxon>
        <taxon>Hyphomicrobiales</taxon>
        <taxon>Rhizobiaceae</taxon>
        <taxon>Rhizobium/Agrobacterium group</taxon>
        <taxon>Rhizobium</taxon>
    </lineage>
</organism>
<dbReference type="EMBL" id="CP117255">
    <property type="protein sequence ID" value="WFR97260.1"/>
    <property type="molecule type" value="Genomic_DNA"/>
</dbReference>
<evidence type="ECO:0000313" key="1">
    <source>
        <dbReference type="EMBL" id="WFR97260.1"/>
    </source>
</evidence>
<accession>A0AAF1KMX3</accession>
<keyword evidence="2" id="KW-1185">Reference proteome</keyword>
<reference evidence="1 2" key="1">
    <citation type="journal article" date="2018" name="Sci. Rep.">
        <title>Rhizobium tumorigenes sp. nov., a novel plant tumorigenic bacterium isolated from cane gall tumors on thornless blackberry.</title>
        <authorList>
            <person name="Kuzmanovi N."/>
            <person name="Smalla K."/>
            <person name="Gronow S."/>
            <person name="PuBawska J."/>
        </authorList>
    </citation>
    <scope>NUCLEOTIDE SEQUENCE [LARGE SCALE GENOMIC DNA]</scope>
    <source>
        <strain evidence="1 2">1078</strain>
    </source>
</reference>
<name>A0AAF1KMX3_9HYPH</name>
<gene>
    <name evidence="1" type="ORF">PR017_10465</name>
</gene>
<reference evidence="2" key="2">
    <citation type="journal article" date="2023" name="MicrobiologyOpen">
        <title>Genomics of the tumorigenes clade of the family Rhizobiaceae and description of Rhizobium rhododendri sp. nov.</title>
        <authorList>
            <person name="Kuzmanovic N."/>
            <person name="diCenzo G.C."/>
            <person name="Bunk B."/>
            <person name="Sproeer C."/>
            <person name="Fruehling A."/>
            <person name="Neumann-Schaal M."/>
            <person name="Overmann J."/>
            <person name="Smalla K."/>
        </authorList>
    </citation>
    <scope>NUCLEOTIDE SEQUENCE [LARGE SCALE GENOMIC DNA]</scope>
    <source>
        <strain evidence="2">1078</strain>
    </source>
</reference>
<dbReference type="SUPFAM" id="SSF88713">
    <property type="entry name" value="Glycoside hydrolase/deacetylase"/>
    <property type="match status" value="1"/>
</dbReference>
<dbReference type="KEGG" id="rtu:PR017_10465"/>
<proteinExistence type="predicted"/>
<dbReference type="Gene3D" id="3.20.20.370">
    <property type="entry name" value="Glycoside hydrolase/deacetylase"/>
    <property type="match status" value="1"/>
</dbReference>